<evidence type="ECO:0000313" key="1">
    <source>
        <dbReference type="EMBL" id="EFX01992.1"/>
    </source>
</evidence>
<dbReference type="InParanoid" id="F0XKB6"/>
<evidence type="ECO:0000313" key="2">
    <source>
        <dbReference type="Proteomes" id="UP000007796"/>
    </source>
</evidence>
<reference evidence="1 2" key="1">
    <citation type="journal article" date="2011" name="Proc. Natl. Acad. Sci. U.S.A.">
        <title>Genome and transcriptome analyses of the mountain pine beetle-fungal symbiont Grosmannia clavigera, a lodgepole pine pathogen.</title>
        <authorList>
            <person name="DiGuistini S."/>
            <person name="Wang Y."/>
            <person name="Liao N.Y."/>
            <person name="Taylor G."/>
            <person name="Tanguay P."/>
            <person name="Feau N."/>
            <person name="Henrissat B."/>
            <person name="Chan S.K."/>
            <person name="Hesse-Orce U."/>
            <person name="Alamouti S.M."/>
            <person name="Tsui C.K.M."/>
            <person name="Docking R.T."/>
            <person name="Levasseur A."/>
            <person name="Haridas S."/>
            <person name="Robertson G."/>
            <person name="Birol I."/>
            <person name="Holt R.A."/>
            <person name="Marra M.A."/>
            <person name="Hamelin R.C."/>
            <person name="Hirst M."/>
            <person name="Jones S.J.M."/>
            <person name="Bohlmann J."/>
            <person name="Breuil C."/>
        </authorList>
    </citation>
    <scope>NUCLEOTIDE SEQUENCE [LARGE SCALE GENOMIC DNA]</scope>
    <source>
        <strain evidence="2">kw1407 / UAMH 11150</strain>
    </source>
</reference>
<accession>F0XKB6</accession>
<organism evidence="2">
    <name type="scientific">Grosmannia clavigera (strain kw1407 / UAMH 11150)</name>
    <name type="common">Blue stain fungus</name>
    <name type="synonym">Graphiocladiella clavigera</name>
    <dbReference type="NCBI Taxonomy" id="655863"/>
    <lineage>
        <taxon>Eukaryota</taxon>
        <taxon>Fungi</taxon>
        <taxon>Dikarya</taxon>
        <taxon>Ascomycota</taxon>
        <taxon>Pezizomycotina</taxon>
        <taxon>Sordariomycetes</taxon>
        <taxon>Sordariomycetidae</taxon>
        <taxon>Ophiostomatales</taxon>
        <taxon>Ophiostomataceae</taxon>
        <taxon>Leptographium</taxon>
    </lineage>
</organism>
<dbReference type="Proteomes" id="UP000007796">
    <property type="component" value="Unassembled WGS sequence"/>
</dbReference>
<proteinExistence type="predicted"/>
<dbReference type="RefSeq" id="XP_014171474.1">
    <property type="nucleotide sequence ID" value="XM_014315999.1"/>
</dbReference>
<protein>
    <submittedName>
        <fullName evidence="1">Uncharacterized protein</fullName>
    </submittedName>
</protein>
<dbReference type="GeneID" id="25978344"/>
<dbReference type="EMBL" id="GL629787">
    <property type="protein sequence ID" value="EFX01992.1"/>
    <property type="molecule type" value="Genomic_DNA"/>
</dbReference>
<sequence length="144" mass="15976">MQPPAGIRELNAGSTGNLYVVRMAPYLAVMPFALNYWMVILPFMLVFFIASFFVCTSPTPCSVLVMGNRRGIEKYMTGRHGFNTPPLALRNTKHSQQHTYTHPSNSVVHTKQLVMMPTSSTQNSTTTVLGQVHQLAHPSIGQVQ</sequence>
<name>F0XKB6_GROCL</name>
<dbReference type="AlphaFoldDB" id="F0XKB6"/>
<keyword evidence="2" id="KW-1185">Reference proteome</keyword>
<dbReference type="HOGENOM" id="CLU_1796671_0_0_1"/>
<gene>
    <name evidence="1" type="ORF">CMQ_5063</name>
</gene>